<keyword evidence="1" id="KW-0328">Glycosyltransferase</keyword>
<protein>
    <recommendedName>
        <fullName evidence="4">ADP-heptose--lipooligosaccharide heptosyltransferase II</fullName>
    </recommendedName>
</protein>
<organism evidence="3">
    <name type="scientific">hydrothermal vent metagenome</name>
    <dbReference type="NCBI Taxonomy" id="652676"/>
    <lineage>
        <taxon>unclassified sequences</taxon>
        <taxon>metagenomes</taxon>
        <taxon>ecological metagenomes</taxon>
    </lineage>
</organism>
<evidence type="ECO:0000313" key="3">
    <source>
        <dbReference type="EMBL" id="VAX10261.1"/>
    </source>
</evidence>
<proteinExistence type="predicted"/>
<dbReference type="InterPro" id="IPR051199">
    <property type="entry name" value="LPS_LOS_Heptosyltrfase"/>
</dbReference>
<evidence type="ECO:0008006" key="4">
    <source>
        <dbReference type="Google" id="ProtNLM"/>
    </source>
</evidence>
<dbReference type="PANTHER" id="PTHR30160:SF19">
    <property type="entry name" value="LIPOPOLYSACCHARIDE HEPTOSYLTRANSFERASE 1"/>
    <property type="match status" value="1"/>
</dbReference>
<dbReference type="SUPFAM" id="SSF53756">
    <property type="entry name" value="UDP-Glycosyltransferase/glycogen phosphorylase"/>
    <property type="match status" value="1"/>
</dbReference>
<dbReference type="InterPro" id="IPR002201">
    <property type="entry name" value="Glyco_trans_9"/>
</dbReference>
<dbReference type="GO" id="GO:0005829">
    <property type="term" value="C:cytosol"/>
    <property type="evidence" value="ECO:0007669"/>
    <property type="project" value="TreeGrafter"/>
</dbReference>
<dbReference type="PANTHER" id="PTHR30160">
    <property type="entry name" value="TETRAACYLDISACCHARIDE 4'-KINASE-RELATED"/>
    <property type="match status" value="1"/>
</dbReference>
<dbReference type="Gene3D" id="3.40.50.2000">
    <property type="entry name" value="Glycogen Phosphorylase B"/>
    <property type="match status" value="2"/>
</dbReference>
<keyword evidence="2" id="KW-0808">Transferase</keyword>
<dbReference type="AlphaFoldDB" id="A0A3B1B7N4"/>
<dbReference type="GO" id="GO:0008713">
    <property type="term" value="F:ADP-heptose-lipopolysaccharide heptosyltransferase activity"/>
    <property type="evidence" value="ECO:0007669"/>
    <property type="project" value="TreeGrafter"/>
</dbReference>
<evidence type="ECO:0000256" key="2">
    <source>
        <dbReference type="ARBA" id="ARBA00022679"/>
    </source>
</evidence>
<accession>A0A3B1B7N4</accession>
<dbReference type="CDD" id="cd03789">
    <property type="entry name" value="GT9_LPS_heptosyltransferase"/>
    <property type="match status" value="1"/>
</dbReference>
<name>A0A3B1B7N4_9ZZZZ</name>
<dbReference type="GO" id="GO:0009244">
    <property type="term" value="P:lipopolysaccharide core region biosynthetic process"/>
    <property type="evidence" value="ECO:0007669"/>
    <property type="project" value="TreeGrafter"/>
</dbReference>
<dbReference type="Pfam" id="PF01075">
    <property type="entry name" value="Glyco_transf_9"/>
    <property type="match status" value="1"/>
</dbReference>
<evidence type="ECO:0000256" key="1">
    <source>
        <dbReference type="ARBA" id="ARBA00022676"/>
    </source>
</evidence>
<gene>
    <name evidence="3" type="ORF">MNBD_GAMMA25-38</name>
</gene>
<dbReference type="EMBL" id="UOFY01000047">
    <property type="protein sequence ID" value="VAX10261.1"/>
    <property type="molecule type" value="Genomic_DNA"/>
</dbReference>
<reference evidence="3" key="1">
    <citation type="submission" date="2018-06" db="EMBL/GenBank/DDBJ databases">
        <authorList>
            <person name="Zhirakovskaya E."/>
        </authorList>
    </citation>
    <scope>NUCLEOTIDE SEQUENCE</scope>
</reference>
<sequence>MGLKLWFERGAWASRSAAAKAAAIEPDRVNSIAVIRHAAFGDMVLTRAFLLELRKHFPNAKITLSIVSNYRFCAPEDMVDRVHIAHGSDRRDTSRREQIKQIRALGYHDLFFDLASTSRSAWLCLLNPAKLKLGFPYHHLQRVLLYDAAVLRSDLRFELETMLDMLNLIGLKTDWPPRFDLAGEAIKRERPYLVYFTSASITGKCWPANRFALLVEQLADQYADYEHIVLQGVADWESIDEIMVHLKNKTNVTAMKAGSLEDSIALFKGATLLVSNDTGTRNLAIATQTPTVGIFFSTVPYRYWPRYDCHDVVFNPDGSLPEVEAVACSVTELMQRI</sequence>